<dbReference type="GO" id="GO:0009401">
    <property type="term" value="P:phosphoenolpyruvate-dependent sugar phosphotransferase system"/>
    <property type="evidence" value="ECO:0007669"/>
    <property type="project" value="UniProtKB-KW"/>
</dbReference>
<dbReference type="NCBIfam" id="TIGR00830">
    <property type="entry name" value="PTBA"/>
    <property type="match status" value="1"/>
</dbReference>
<keyword evidence="5" id="KW-0598">Phosphotransferase system</keyword>
<evidence type="ECO:0000256" key="9">
    <source>
        <dbReference type="ARBA" id="ARBA00042526"/>
    </source>
</evidence>
<dbReference type="Proteomes" id="UP000250086">
    <property type="component" value="Unassembled WGS sequence"/>
</dbReference>
<dbReference type="SUPFAM" id="SSF51261">
    <property type="entry name" value="Duplicated hybrid motif"/>
    <property type="match status" value="1"/>
</dbReference>
<gene>
    <name evidence="12" type="primary">crr_2</name>
    <name evidence="12" type="ORF">NCTC13093_00765</name>
</gene>
<evidence type="ECO:0000256" key="5">
    <source>
        <dbReference type="ARBA" id="ARBA00022683"/>
    </source>
</evidence>
<protein>
    <recommendedName>
        <fullName evidence="7">PTS system glucose-specific EIIA component</fullName>
    </recommendedName>
    <alternativeName>
        <fullName evidence="10">EIIA-Glc</fullName>
    </alternativeName>
    <alternativeName>
        <fullName evidence="9">EIII-Glc</fullName>
    </alternativeName>
    <alternativeName>
        <fullName evidence="8">Glucose-specific phosphotransferase enzyme IIA component</fullName>
    </alternativeName>
</protein>
<dbReference type="AlphaFoldDB" id="A0A2X0V6A2"/>
<keyword evidence="6" id="KW-0418">Kinase</keyword>
<feature type="domain" description="PTS EIIA type-1" evidence="11">
    <location>
        <begin position="36"/>
        <end position="140"/>
    </location>
</feature>
<dbReference type="OrthoDB" id="7571469at2"/>
<evidence type="ECO:0000313" key="12">
    <source>
        <dbReference type="EMBL" id="SPT69393.1"/>
    </source>
</evidence>
<evidence type="ECO:0000256" key="3">
    <source>
        <dbReference type="ARBA" id="ARBA00022597"/>
    </source>
</evidence>
<keyword evidence="2" id="KW-0813">Transport</keyword>
<keyword evidence="3" id="KW-0762">Sugar transport</keyword>
<accession>A0A2X0V6A2</accession>
<evidence type="ECO:0000313" key="13">
    <source>
        <dbReference type="Proteomes" id="UP000250086"/>
    </source>
</evidence>
<keyword evidence="4 12" id="KW-0808">Transferase</keyword>
<dbReference type="PANTHER" id="PTHR45008">
    <property type="entry name" value="PTS SYSTEM GLUCOSE-SPECIFIC EIIA COMPONENT"/>
    <property type="match status" value="1"/>
</dbReference>
<dbReference type="RefSeq" id="WP_113743569.1">
    <property type="nucleotide sequence ID" value="NZ_UAPU01000007.1"/>
</dbReference>
<dbReference type="InterPro" id="IPR011055">
    <property type="entry name" value="Dup_hybrid_motif"/>
</dbReference>
<dbReference type="Pfam" id="PF00358">
    <property type="entry name" value="PTS_EIIA_1"/>
    <property type="match status" value="1"/>
</dbReference>
<evidence type="ECO:0000256" key="2">
    <source>
        <dbReference type="ARBA" id="ARBA00022448"/>
    </source>
</evidence>
<dbReference type="Gene3D" id="2.70.70.10">
    <property type="entry name" value="Glucose Permease (Domain IIA)"/>
    <property type="match status" value="1"/>
</dbReference>
<dbReference type="PANTHER" id="PTHR45008:SF1">
    <property type="entry name" value="PTS SYSTEM GLUCOSE-SPECIFIC EIIA COMPONENT"/>
    <property type="match status" value="1"/>
</dbReference>
<dbReference type="InterPro" id="IPR050890">
    <property type="entry name" value="PTS_EIIA_component"/>
</dbReference>
<evidence type="ECO:0000256" key="7">
    <source>
        <dbReference type="ARBA" id="ARBA00039163"/>
    </source>
</evidence>
<dbReference type="PROSITE" id="PS51093">
    <property type="entry name" value="PTS_EIIA_TYPE_1"/>
    <property type="match status" value="1"/>
</dbReference>
<dbReference type="EMBL" id="UAPV01000001">
    <property type="protein sequence ID" value="SPT69393.1"/>
    <property type="molecule type" value="Genomic_DNA"/>
</dbReference>
<evidence type="ECO:0000256" key="10">
    <source>
        <dbReference type="ARBA" id="ARBA00042873"/>
    </source>
</evidence>
<organism evidence="12 13">
    <name type="scientific">Anaerobiospirillum thomasii</name>
    <dbReference type="NCBI Taxonomy" id="179995"/>
    <lineage>
        <taxon>Bacteria</taxon>
        <taxon>Pseudomonadati</taxon>
        <taxon>Pseudomonadota</taxon>
        <taxon>Gammaproteobacteria</taxon>
        <taxon>Aeromonadales</taxon>
        <taxon>Succinivibrionaceae</taxon>
        <taxon>Anaerobiospirillum</taxon>
    </lineage>
</organism>
<dbReference type="InterPro" id="IPR001127">
    <property type="entry name" value="PTS_EIIA_1_perm"/>
</dbReference>
<dbReference type="GO" id="GO:0005737">
    <property type="term" value="C:cytoplasm"/>
    <property type="evidence" value="ECO:0007669"/>
    <property type="project" value="UniProtKB-SubCell"/>
</dbReference>
<reference evidence="12 13" key="1">
    <citation type="submission" date="2018-06" db="EMBL/GenBank/DDBJ databases">
        <authorList>
            <consortium name="Pathogen Informatics"/>
            <person name="Doyle S."/>
        </authorList>
    </citation>
    <scope>NUCLEOTIDE SEQUENCE [LARGE SCALE GENOMIC DNA]</scope>
    <source>
        <strain evidence="12 13">NCTC13093</strain>
    </source>
</reference>
<evidence type="ECO:0000259" key="11">
    <source>
        <dbReference type="PROSITE" id="PS51093"/>
    </source>
</evidence>
<keyword evidence="13" id="KW-1185">Reference proteome</keyword>
<evidence type="ECO:0000256" key="4">
    <source>
        <dbReference type="ARBA" id="ARBA00022679"/>
    </source>
</evidence>
<dbReference type="GO" id="GO:0016301">
    <property type="term" value="F:kinase activity"/>
    <property type="evidence" value="ECO:0007669"/>
    <property type="project" value="UniProtKB-KW"/>
</dbReference>
<evidence type="ECO:0000256" key="1">
    <source>
        <dbReference type="ARBA" id="ARBA00004496"/>
    </source>
</evidence>
<evidence type="ECO:0000256" key="6">
    <source>
        <dbReference type="ARBA" id="ARBA00022777"/>
    </source>
</evidence>
<sequence>MSFLSNLFHPNSQTRDDLEVSAVVSGTLLPITEVPDIVISEKVVGDGVAICPDSGVIVAPFDGVISRLIATSSAFAIKADCGLELYVTFGVGAIDLQGEGFVSCVNVGQRVKRGDEILNVDLKRIEDKIKSTMTSMITVNSSAHITKVTAASGKCTAGKTPALWVALAK</sequence>
<comment type="subcellular location">
    <subcellularLocation>
        <location evidence="1">Cytoplasm</location>
    </subcellularLocation>
</comment>
<name>A0A2X0V6A2_9GAMM</name>
<proteinExistence type="predicted"/>
<evidence type="ECO:0000256" key="8">
    <source>
        <dbReference type="ARBA" id="ARBA00042296"/>
    </source>
</evidence>